<protein>
    <submittedName>
        <fullName evidence="3">Glycosyltransferase</fullName>
    </submittedName>
</protein>
<dbReference type="PANTHER" id="PTHR45947:SF3">
    <property type="entry name" value="SULFOQUINOVOSYL TRANSFERASE SQD2"/>
    <property type="match status" value="1"/>
</dbReference>
<dbReference type="Pfam" id="PF13439">
    <property type="entry name" value="Glyco_transf_4"/>
    <property type="match status" value="1"/>
</dbReference>
<dbReference type="Proteomes" id="UP000709672">
    <property type="component" value="Unassembled WGS sequence"/>
</dbReference>
<evidence type="ECO:0000256" key="1">
    <source>
        <dbReference type="SAM" id="Phobius"/>
    </source>
</evidence>
<sequence>MNVTKPRVLIFSLAYFPLVGGAEVAIKEITSRLDGVFDFDLITLRFDRSHARHEVMGDVSVYRIDGNKIVYPIKAALLALKLHRKKKYKVCWSIMAAYAGFAALFFKLFNPRIPMFLTLQEGDSEKHILRRVGIFYPLWRLIFKKADYIQAISNYLADFARRHGAVCPVEVVPNGVDLSKFQIPNSKLQINPKVQNQNIKTIVTTSRLVYKNGIDILIRAVAEFKRCRALSFRLQVVGDGPDRLK</sequence>
<reference evidence="3" key="1">
    <citation type="submission" date="2020-07" db="EMBL/GenBank/DDBJ databases">
        <title>Huge and variable diversity of episymbiotic CPR bacteria and DPANN archaea in groundwater ecosystems.</title>
        <authorList>
            <person name="He C.Y."/>
            <person name="Keren R."/>
            <person name="Whittaker M."/>
            <person name="Farag I.F."/>
            <person name="Doudna J."/>
            <person name="Cate J.H.D."/>
            <person name="Banfield J.F."/>
        </authorList>
    </citation>
    <scope>NUCLEOTIDE SEQUENCE</scope>
    <source>
        <strain evidence="3">NC_groundwater_418_Ag_B-0.1um_45_10</strain>
    </source>
</reference>
<dbReference type="InterPro" id="IPR050194">
    <property type="entry name" value="Glycosyltransferase_grp1"/>
</dbReference>
<evidence type="ECO:0000313" key="3">
    <source>
        <dbReference type="EMBL" id="MBI2466092.1"/>
    </source>
</evidence>
<feature type="domain" description="Glycosyltransferase subfamily 4-like N-terminal" evidence="2">
    <location>
        <begin position="19"/>
        <end position="179"/>
    </location>
</feature>
<dbReference type="AlphaFoldDB" id="A0A932DSN4"/>
<keyword evidence="1" id="KW-1133">Transmembrane helix</keyword>
<name>A0A932DSN4_9BACT</name>
<keyword evidence="1" id="KW-0812">Transmembrane</keyword>
<dbReference type="SUPFAM" id="SSF53756">
    <property type="entry name" value="UDP-Glycosyltransferase/glycogen phosphorylase"/>
    <property type="match status" value="1"/>
</dbReference>
<evidence type="ECO:0000313" key="4">
    <source>
        <dbReference type="Proteomes" id="UP000709672"/>
    </source>
</evidence>
<accession>A0A932DSN4</accession>
<dbReference type="GO" id="GO:0016757">
    <property type="term" value="F:glycosyltransferase activity"/>
    <property type="evidence" value="ECO:0007669"/>
    <property type="project" value="TreeGrafter"/>
</dbReference>
<keyword evidence="1" id="KW-0472">Membrane</keyword>
<comment type="caution">
    <text evidence="3">The sequence shown here is derived from an EMBL/GenBank/DDBJ whole genome shotgun (WGS) entry which is preliminary data.</text>
</comment>
<dbReference type="PANTHER" id="PTHR45947">
    <property type="entry name" value="SULFOQUINOVOSYL TRANSFERASE SQD2"/>
    <property type="match status" value="1"/>
</dbReference>
<evidence type="ECO:0000259" key="2">
    <source>
        <dbReference type="Pfam" id="PF13439"/>
    </source>
</evidence>
<feature type="transmembrane region" description="Helical" evidence="1">
    <location>
        <begin position="90"/>
        <end position="109"/>
    </location>
</feature>
<dbReference type="InterPro" id="IPR028098">
    <property type="entry name" value="Glyco_trans_4-like_N"/>
</dbReference>
<organism evidence="3 4">
    <name type="scientific">Candidatus Sungiibacteriota bacterium</name>
    <dbReference type="NCBI Taxonomy" id="2750080"/>
    <lineage>
        <taxon>Bacteria</taxon>
        <taxon>Candidatus Sungiibacteriota</taxon>
    </lineage>
</organism>
<gene>
    <name evidence="3" type="ORF">HYV66_02610</name>
</gene>
<dbReference type="EMBL" id="JACPHQ010000033">
    <property type="protein sequence ID" value="MBI2466092.1"/>
    <property type="molecule type" value="Genomic_DNA"/>
</dbReference>
<dbReference type="Gene3D" id="3.40.50.2000">
    <property type="entry name" value="Glycogen Phosphorylase B"/>
    <property type="match status" value="2"/>
</dbReference>
<proteinExistence type="predicted"/>
<feature type="non-terminal residue" evidence="3">
    <location>
        <position position="245"/>
    </location>
</feature>